<keyword evidence="2 3" id="KW-0732">Signal</keyword>
<evidence type="ECO:0000313" key="6">
    <source>
        <dbReference type="EMBL" id="OZI79102.1"/>
    </source>
</evidence>
<feature type="domain" description="5'-Nucleotidase C-terminal" evidence="5">
    <location>
        <begin position="434"/>
        <end position="606"/>
    </location>
</feature>
<comment type="caution">
    <text evidence="6">The sequence shown here is derived from an EMBL/GenBank/DDBJ whole genome shotgun (WGS) entry which is preliminary data.</text>
</comment>
<dbReference type="PRINTS" id="PR01607">
    <property type="entry name" value="APYRASEFAMLY"/>
</dbReference>
<dbReference type="GO" id="GO:0046872">
    <property type="term" value="F:metal ion binding"/>
    <property type="evidence" value="ECO:0007669"/>
    <property type="project" value="InterPro"/>
</dbReference>
<dbReference type="GO" id="GO:0000166">
    <property type="term" value="F:nucleotide binding"/>
    <property type="evidence" value="ECO:0007669"/>
    <property type="project" value="UniProtKB-KW"/>
</dbReference>
<reference evidence="7" key="1">
    <citation type="submission" date="2017-05" db="EMBL/GenBank/DDBJ databases">
        <title>Complete and WGS of Bordetella genogroups.</title>
        <authorList>
            <person name="Spilker T."/>
            <person name="Lipuma J."/>
        </authorList>
    </citation>
    <scope>NUCLEOTIDE SEQUENCE [LARGE SCALE GENOMIC DNA]</scope>
    <source>
        <strain evidence="7">AU8256</strain>
    </source>
</reference>
<dbReference type="InterPro" id="IPR036907">
    <property type="entry name" value="5'-Nucleotdase_C_sf"/>
</dbReference>
<evidence type="ECO:0000313" key="7">
    <source>
        <dbReference type="Proteomes" id="UP000215633"/>
    </source>
</evidence>
<dbReference type="InterPro" id="IPR006146">
    <property type="entry name" value="5'-Nucleotdase_CS"/>
</dbReference>
<dbReference type="PANTHER" id="PTHR11575">
    <property type="entry name" value="5'-NUCLEOTIDASE-RELATED"/>
    <property type="match status" value="1"/>
</dbReference>
<keyword evidence="3" id="KW-0378">Hydrolase</keyword>
<dbReference type="PANTHER" id="PTHR11575:SF6">
    <property type="entry name" value="2',3'-CYCLIC-NUCLEOTIDE 2'-PHOSPHODIESTERASE_3'-NUCLEOTIDASE"/>
    <property type="match status" value="1"/>
</dbReference>
<dbReference type="GO" id="GO:0016788">
    <property type="term" value="F:hydrolase activity, acting on ester bonds"/>
    <property type="evidence" value="ECO:0007669"/>
    <property type="project" value="InterPro"/>
</dbReference>
<dbReference type="SUPFAM" id="SSF55816">
    <property type="entry name" value="5'-nucleotidase (syn. UDP-sugar hydrolase), C-terminal domain"/>
    <property type="match status" value="1"/>
</dbReference>
<accession>A0A261W042</accession>
<protein>
    <submittedName>
        <fullName evidence="6">2',3'-cyclic-nucleotide 2'-phosphodiesterase</fullName>
    </submittedName>
</protein>
<dbReference type="Proteomes" id="UP000215633">
    <property type="component" value="Unassembled WGS sequence"/>
</dbReference>
<dbReference type="Gene3D" id="3.90.780.10">
    <property type="entry name" value="5'-Nucleotidase, C-terminal domain"/>
    <property type="match status" value="1"/>
</dbReference>
<evidence type="ECO:0000259" key="5">
    <source>
        <dbReference type="Pfam" id="PF02872"/>
    </source>
</evidence>
<dbReference type="InterPro" id="IPR004843">
    <property type="entry name" value="Calcineurin-like_PHP"/>
</dbReference>
<evidence type="ECO:0000259" key="4">
    <source>
        <dbReference type="Pfam" id="PF00149"/>
    </source>
</evidence>
<sequence length="708" mass="75374">MSVRTLFFDRRRRIPRMLLALLLAGSLAACSNSDDDSDDDNGAPPPPAQQESATANLALLATTDLHFNVRSYDYFKLADDPSYGFERTATLIRAARQEFANTLLVDNGDTIQGTALADYEAQVAPIPCTSQSSMYQAMAVLKYDAGTLGNHEFNYGLPFLNQILGGGLQVEGVDAGLKCAGPGFPMTLANVHSVASGKELLPPYVILERELEATQDDGDPVTLPIKIGVVGLTTPGIMNWDKRYLEGKVTVSGGREAAAAQVAQARAAGADLVLVLLHGGMSDAGYSPDMENPGLYVAQVPGVDGLVMGHQHGVFPDRGARPAYDYAGVDNAAGTVHGVPAVMASSWGKGLGVIDYTLRWDGKAWQVDKSRTQAEVRSIQTVDAAGNTRYVEPDAAVAASVQTQHEAAVDYVKTPIGTSDFRMSTLFADVGDPGAIQLVNQAQQAYVGDYVAANLPQYAGLPVLSISAPFKAGFQGGGDYTDVAAGPLAIYHAADLYLYPNTVYAVKVTGAELKLWLENAALRFNRIDPAATQDQWLIKDTKTGQVPEGQSAFAGYNFDMFTTPDLRYEIDVTQAPGSRIKHLSYRGAPVDGLDFIVATNNYRAESSARYILGEGKAFDIVYASPDANRDVVINYIKDHPQITRAANGSARSWRFTPVHVAGAVLFKSGKDSLGVAQAAGLAGISLVAADDGSGEGRAVYRIDLSQAN</sequence>
<dbReference type="InterPro" id="IPR008334">
    <property type="entry name" value="5'-Nucleotdase_C"/>
</dbReference>
<dbReference type="PROSITE" id="PS00786">
    <property type="entry name" value="5_NUCLEOTIDASE_2"/>
    <property type="match status" value="1"/>
</dbReference>
<dbReference type="Pfam" id="PF00149">
    <property type="entry name" value="Metallophos"/>
    <property type="match status" value="1"/>
</dbReference>
<dbReference type="AlphaFoldDB" id="A0A261W042"/>
<dbReference type="GO" id="GO:0009166">
    <property type="term" value="P:nucleotide catabolic process"/>
    <property type="evidence" value="ECO:0007669"/>
    <property type="project" value="InterPro"/>
</dbReference>
<dbReference type="InterPro" id="IPR029052">
    <property type="entry name" value="Metallo-depent_PP-like"/>
</dbReference>
<dbReference type="RefSeq" id="WP_094805776.1">
    <property type="nucleotide sequence ID" value="NZ_NEVT01000003.1"/>
</dbReference>
<organism evidence="6 7">
    <name type="scientific">Bordetella genomosp. 2</name>
    <dbReference type="NCBI Taxonomy" id="1983456"/>
    <lineage>
        <taxon>Bacteria</taxon>
        <taxon>Pseudomonadati</taxon>
        <taxon>Pseudomonadota</taxon>
        <taxon>Betaproteobacteria</taxon>
        <taxon>Burkholderiales</taxon>
        <taxon>Alcaligenaceae</taxon>
        <taxon>Bordetella</taxon>
    </lineage>
</organism>
<name>A0A261W042_9BORD</name>
<dbReference type="InterPro" id="IPR006179">
    <property type="entry name" value="5_nucleotidase/apyrase"/>
</dbReference>
<dbReference type="GO" id="GO:0030288">
    <property type="term" value="C:outer membrane-bounded periplasmic space"/>
    <property type="evidence" value="ECO:0007669"/>
    <property type="project" value="TreeGrafter"/>
</dbReference>
<dbReference type="SUPFAM" id="SSF56300">
    <property type="entry name" value="Metallo-dependent phosphatases"/>
    <property type="match status" value="1"/>
</dbReference>
<evidence type="ECO:0000256" key="3">
    <source>
        <dbReference type="RuleBase" id="RU362119"/>
    </source>
</evidence>
<gene>
    <name evidence="6" type="ORF">CAL24_03950</name>
</gene>
<comment type="similarity">
    <text evidence="1 3">Belongs to the 5'-nucleotidase family.</text>
</comment>
<feature type="domain" description="Calcineurin-like phosphoesterase" evidence="4">
    <location>
        <begin position="59"/>
        <end position="312"/>
    </location>
</feature>
<dbReference type="NCBIfam" id="NF006938">
    <property type="entry name" value="PRK09420.1"/>
    <property type="match status" value="1"/>
</dbReference>
<proteinExistence type="inferred from homology"/>
<keyword evidence="7" id="KW-1185">Reference proteome</keyword>
<evidence type="ECO:0000256" key="2">
    <source>
        <dbReference type="ARBA" id="ARBA00022729"/>
    </source>
</evidence>
<evidence type="ECO:0000256" key="1">
    <source>
        <dbReference type="ARBA" id="ARBA00006654"/>
    </source>
</evidence>
<dbReference type="Pfam" id="PF02872">
    <property type="entry name" value="5_nucleotid_C"/>
    <property type="match status" value="1"/>
</dbReference>
<dbReference type="PROSITE" id="PS51257">
    <property type="entry name" value="PROKAR_LIPOPROTEIN"/>
    <property type="match status" value="1"/>
</dbReference>
<dbReference type="Gene3D" id="3.60.21.10">
    <property type="match status" value="1"/>
</dbReference>
<keyword evidence="3" id="KW-0547">Nucleotide-binding</keyword>
<feature type="chain" id="PRO_5011832311" evidence="3">
    <location>
        <begin position="29"/>
        <end position="708"/>
    </location>
</feature>
<feature type="signal peptide" evidence="3">
    <location>
        <begin position="1"/>
        <end position="28"/>
    </location>
</feature>
<dbReference type="EMBL" id="NEVT01000003">
    <property type="protein sequence ID" value="OZI79102.1"/>
    <property type="molecule type" value="Genomic_DNA"/>
</dbReference>